<dbReference type="InterPro" id="IPR023796">
    <property type="entry name" value="Serpin_dom"/>
</dbReference>
<feature type="domain" description="Serpin" evidence="3">
    <location>
        <begin position="59"/>
        <end position="410"/>
    </location>
</feature>
<accession>A0A238YNC9</accession>
<gene>
    <name evidence="4" type="ORF">SAMN06272737_12130</name>
</gene>
<proteinExistence type="inferred from homology"/>
<dbReference type="PROSITE" id="PS00284">
    <property type="entry name" value="SERPIN"/>
    <property type="match status" value="1"/>
</dbReference>
<evidence type="ECO:0000256" key="1">
    <source>
        <dbReference type="RuleBase" id="RU000411"/>
    </source>
</evidence>
<dbReference type="InterPro" id="IPR000215">
    <property type="entry name" value="Serpin_fam"/>
</dbReference>
<sequence length="412" mass="42787">MVGRTSAGRLGVATAAVAALTACGSAGAPPLTHRGDVVPVQAGSFTARDISQAQTAFGVDLLHEVCGRTVGENVLLSPTSAAEALSLLYPAAGGRTATDFGAVLHLPEWSPDLVAAVREHTQALDRLRYDGDPEDDDAPDSLHLSNRLWTALGLEPDPGYLDDIATAFDAEVQGLDFAGDPGGATDRINDTVSEDTHGLIEELFGAPLGSHTVAVLTNALHFEARWAVPFTDTWPAPFEAPSGEVTVDMMGGASGVTRSADGWQAVELPYRDGTLAAVAVLPPEGTGPCAVDVPTLAALDAAEPGRVGVRLPRMRIEQTHELIEPLEALGLPVAGDYSALGADGFISRVVQKTFLEVDEEGTVAAAATGVVVDASAGVPQPVVSFDRPFLFLLTDTETRSPLFVTVVNDPSA</sequence>
<evidence type="ECO:0000256" key="2">
    <source>
        <dbReference type="SAM" id="SignalP"/>
    </source>
</evidence>
<keyword evidence="2" id="KW-0732">Signal</keyword>
<dbReference type="GO" id="GO:0004867">
    <property type="term" value="F:serine-type endopeptidase inhibitor activity"/>
    <property type="evidence" value="ECO:0007669"/>
    <property type="project" value="InterPro"/>
</dbReference>
<name>A0A238YNC9_9ACTN</name>
<dbReference type="RefSeq" id="WP_176445613.1">
    <property type="nucleotide sequence ID" value="NZ_FZNO01000021.1"/>
</dbReference>
<dbReference type="Gene3D" id="3.30.497.10">
    <property type="entry name" value="Antithrombin, subunit I, domain 2"/>
    <property type="match status" value="1"/>
</dbReference>
<keyword evidence="5" id="KW-1185">Reference proteome</keyword>
<feature type="chain" id="PRO_5013325858" evidence="2">
    <location>
        <begin position="29"/>
        <end position="412"/>
    </location>
</feature>
<feature type="signal peptide" evidence="2">
    <location>
        <begin position="1"/>
        <end position="28"/>
    </location>
</feature>
<dbReference type="InterPro" id="IPR042178">
    <property type="entry name" value="Serpin_sf_1"/>
</dbReference>
<dbReference type="Gene3D" id="2.30.39.10">
    <property type="entry name" value="Alpha-1-antitrypsin, domain 1"/>
    <property type="match status" value="1"/>
</dbReference>
<evidence type="ECO:0000259" key="3">
    <source>
        <dbReference type="SMART" id="SM00093"/>
    </source>
</evidence>
<dbReference type="InterPro" id="IPR036186">
    <property type="entry name" value="Serpin_sf"/>
</dbReference>
<dbReference type="InterPro" id="IPR042185">
    <property type="entry name" value="Serpin_sf_2"/>
</dbReference>
<dbReference type="InterPro" id="IPR023795">
    <property type="entry name" value="Serpin_CS"/>
</dbReference>
<organism evidence="4 5">
    <name type="scientific">Blastococcus mobilis</name>
    <dbReference type="NCBI Taxonomy" id="1938746"/>
    <lineage>
        <taxon>Bacteria</taxon>
        <taxon>Bacillati</taxon>
        <taxon>Actinomycetota</taxon>
        <taxon>Actinomycetes</taxon>
        <taxon>Geodermatophilales</taxon>
        <taxon>Geodermatophilaceae</taxon>
        <taxon>Blastococcus</taxon>
    </lineage>
</organism>
<dbReference type="PANTHER" id="PTHR11461">
    <property type="entry name" value="SERINE PROTEASE INHIBITOR, SERPIN"/>
    <property type="match status" value="1"/>
</dbReference>
<dbReference type="GO" id="GO:0005615">
    <property type="term" value="C:extracellular space"/>
    <property type="evidence" value="ECO:0007669"/>
    <property type="project" value="InterPro"/>
</dbReference>
<dbReference type="SMART" id="SM00093">
    <property type="entry name" value="SERPIN"/>
    <property type="match status" value="1"/>
</dbReference>
<reference evidence="4 5" key="1">
    <citation type="submission" date="2017-06" db="EMBL/GenBank/DDBJ databases">
        <authorList>
            <person name="Kim H.J."/>
            <person name="Triplett B.A."/>
        </authorList>
    </citation>
    <scope>NUCLEOTIDE SEQUENCE [LARGE SCALE GENOMIC DNA]</scope>
    <source>
        <strain evidence="4 5">DSM 44272</strain>
    </source>
</reference>
<protein>
    <submittedName>
        <fullName evidence="4">Serpin B</fullName>
    </submittedName>
</protein>
<evidence type="ECO:0000313" key="5">
    <source>
        <dbReference type="Proteomes" id="UP000198403"/>
    </source>
</evidence>
<dbReference type="Pfam" id="PF00079">
    <property type="entry name" value="Serpin"/>
    <property type="match status" value="1"/>
</dbReference>
<dbReference type="AlphaFoldDB" id="A0A238YNC9"/>
<dbReference type="SUPFAM" id="SSF56574">
    <property type="entry name" value="Serpins"/>
    <property type="match status" value="1"/>
</dbReference>
<dbReference type="PROSITE" id="PS51257">
    <property type="entry name" value="PROKAR_LIPOPROTEIN"/>
    <property type="match status" value="1"/>
</dbReference>
<evidence type="ECO:0000313" key="4">
    <source>
        <dbReference type="EMBL" id="SNR72154.1"/>
    </source>
</evidence>
<dbReference type="Proteomes" id="UP000198403">
    <property type="component" value="Unassembled WGS sequence"/>
</dbReference>
<dbReference type="EMBL" id="FZNO01000021">
    <property type="protein sequence ID" value="SNR72154.1"/>
    <property type="molecule type" value="Genomic_DNA"/>
</dbReference>
<comment type="similarity">
    <text evidence="1">Belongs to the serpin family.</text>
</comment>
<dbReference type="PANTHER" id="PTHR11461:SF211">
    <property type="entry name" value="GH10112P-RELATED"/>
    <property type="match status" value="1"/>
</dbReference>